<reference evidence="2" key="1">
    <citation type="submission" date="2018-05" db="EMBL/GenBank/DDBJ databases">
        <authorList>
            <person name="Lanie J.A."/>
            <person name="Ng W.-L."/>
            <person name="Kazmierczak K.M."/>
            <person name="Andrzejewski T.M."/>
            <person name="Davidsen T.M."/>
            <person name="Wayne K.J."/>
            <person name="Tettelin H."/>
            <person name="Glass J.I."/>
            <person name="Rusch D."/>
            <person name="Podicherti R."/>
            <person name="Tsui H.-C.T."/>
            <person name="Winkler M.E."/>
        </authorList>
    </citation>
    <scope>NUCLEOTIDE SEQUENCE</scope>
</reference>
<dbReference type="PANTHER" id="PTHR11803">
    <property type="entry name" value="2-IMINOBUTANOATE/2-IMINOPROPANOATE DEAMINASE RIDA"/>
    <property type="match status" value="1"/>
</dbReference>
<dbReference type="GO" id="GO:0005829">
    <property type="term" value="C:cytosol"/>
    <property type="evidence" value="ECO:0007669"/>
    <property type="project" value="TreeGrafter"/>
</dbReference>
<protein>
    <submittedName>
        <fullName evidence="2">Uncharacterized protein</fullName>
    </submittedName>
</protein>
<comment type="similarity">
    <text evidence="1">Belongs to the RutC family.</text>
</comment>
<accession>A0A382CU86</accession>
<dbReference type="PANTHER" id="PTHR11803:SF58">
    <property type="entry name" value="PROTEIN HMF1-RELATED"/>
    <property type="match status" value="1"/>
</dbReference>
<sequence length="128" mass="13549">MVQRKAIIPPGAPTNPPISPGIQVGDTLYVSGQVAVDDAGNVVGEHDCEVQSRQVMANIRKVVKAVGGSMDNVIKITCFLTDVDNYPAYSKVRAETFPSNPPASSTVIVAGLVRPELLVEVEAVVHLL</sequence>
<evidence type="ECO:0000256" key="1">
    <source>
        <dbReference type="ARBA" id="ARBA00010552"/>
    </source>
</evidence>
<gene>
    <name evidence="2" type="ORF">METZ01_LOCUS182584</name>
</gene>
<dbReference type="InterPro" id="IPR035959">
    <property type="entry name" value="RutC-like_sf"/>
</dbReference>
<dbReference type="AlphaFoldDB" id="A0A382CU86"/>
<dbReference type="EMBL" id="UINC01036171">
    <property type="protein sequence ID" value="SVB29730.1"/>
    <property type="molecule type" value="Genomic_DNA"/>
</dbReference>
<dbReference type="GO" id="GO:0019239">
    <property type="term" value="F:deaminase activity"/>
    <property type="evidence" value="ECO:0007669"/>
    <property type="project" value="TreeGrafter"/>
</dbReference>
<dbReference type="Gene3D" id="3.30.1330.40">
    <property type="entry name" value="RutC-like"/>
    <property type="match status" value="1"/>
</dbReference>
<evidence type="ECO:0000313" key="2">
    <source>
        <dbReference type="EMBL" id="SVB29730.1"/>
    </source>
</evidence>
<organism evidence="2">
    <name type="scientific">marine metagenome</name>
    <dbReference type="NCBI Taxonomy" id="408172"/>
    <lineage>
        <taxon>unclassified sequences</taxon>
        <taxon>metagenomes</taxon>
        <taxon>ecological metagenomes</taxon>
    </lineage>
</organism>
<dbReference type="InterPro" id="IPR006175">
    <property type="entry name" value="YjgF/YER057c/UK114"/>
</dbReference>
<proteinExistence type="inferred from homology"/>
<dbReference type="SUPFAM" id="SSF55298">
    <property type="entry name" value="YjgF-like"/>
    <property type="match status" value="1"/>
</dbReference>
<dbReference type="CDD" id="cd00448">
    <property type="entry name" value="YjgF_YER057c_UK114_family"/>
    <property type="match status" value="1"/>
</dbReference>
<dbReference type="Pfam" id="PF01042">
    <property type="entry name" value="Ribonuc_L-PSP"/>
    <property type="match status" value="1"/>
</dbReference>
<name>A0A382CU86_9ZZZZ</name>